<keyword evidence="2" id="KW-1185">Reference proteome</keyword>
<dbReference type="Proteomes" id="UP000248584">
    <property type="component" value="Unassembled WGS sequence"/>
</dbReference>
<organism evidence="1 2">
    <name type="scientific">Nonlabens dokdonensis</name>
    <dbReference type="NCBI Taxonomy" id="328515"/>
    <lineage>
        <taxon>Bacteria</taxon>
        <taxon>Pseudomonadati</taxon>
        <taxon>Bacteroidota</taxon>
        <taxon>Flavobacteriia</taxon>
        <taxon>Flavobacteriales</taxon>
        <taxon>Flavobacteriaceae</taxon>
        <taxon>Nonlabens</taxon>
    </lineage>
</organism>
<reference evidence="1 2" key="1">
    <citation type="submission" date="2018-06" db="EMBL/GenBank/DDBJ databases">
        <title>Genomic Encyclopedia of Archaeal and Bacterial Type Strains, Phase II (KMG-II): from individual species to whole genera.</title>
        <authorList>
            <person name="Goeker M."/>
        </authorList>
    </citation>
    <scope>NUCLEOTIDE SEQUENCE [LARGE SCALE GENOMIC DNA]</scope>
    <source>
        <strain evidence="1 2">DSM 17205</strain>
    </source>
</reference>
<dbReference type="RefSeq" id="WP_015360702.1">
    <property type="nucleotide sequence ID" value="NZ_QKZR01000004.1"/>
</dbReference>
<accession>A0ABX5PVY2</accession>
<evidence type="ECO:0000313" key="1">
    <source>
        <dbReference type="EMBL" id="PZX39053.1"/>
    </source>
</evidence>
<sequence>MDIHTVKLDLINWLVNLQDEAVINILQSIKNNKQDSIDALISENKELQRLLSHRLEEKTSDFTDARSSLKKLKHQYGL</sequence>
<name>A0ABX5PVY2_9FLAO</name>
<evidence type="ECO:0000313" key="2">
    <source>
        <dbReference type="Proteomes" id="UP000248584"/>
    </source>
</evidence>
<dbReference type="EMBL" id="QKZR01000004">
    <property type="protein sequence ID" value="PZX39053.1"/>
    <property type="molecule type" value="Genomic_DNA"/>
</dbReference>
<comment type="caution">
    <text evidence="1">The sequence shown here is derived from an EMBL/GenBank/DDBJ whole genome shotgun (WGS) entry which is preliminary data.</text>
</comment>
<protein>
    <submittedName>
        <fullName evidence="1">Uncharacterized protein</fullName>
    </submittedName>
</protein>
<proteinExistence type="predicted"/>
<gene>
    <name evidence="1" type="ORF">LX97_02419</name>
</gene>